<dbReference type="Proteomes" id="UP001165297">
    <property type="component" value="Unassembled WGS sequence"/>
</dbReference>
<organism evidence="1 2">
    <name type="scientific">Hymenobacter nitidus</name>
    <dbReference type="NCBI Taxonomy" id="2880929"/>
    <lineage>
        <taxon>Bacteria</taxon>
        <taxon>Pseudomonadati</taxon>
        <taxon>Bacteroidota</taxon>
        <taxon>Cytophagia</taxon>
        <taxon>Cytophagales</taxon>
        <taxon>Hymenobacteraceae</taxon>
        <taxon>Hymenobacter</taxon>
    </lineage>
</organism>
<dbReference type="RefSeq" id="WP_226183532.1">
    <property type="nucleotide sequence ID" value="NZ_JAJADQ010000002.1"/>
</dbReference>
<comment type="caution">
    <text evidence="1">The sequence shown here is derived from an EMBL/GenBank/DDBJ whole genome shotgun (WGS) entry which is preliminary data.</text>
</comment>
<name>A0ABS8ADF7_9BACT</name>
<accession>A0ABS8ADF7</accession>
<evidence type="ECO:0000313" key="2">
    <source>
        <dbReference type="Proteomes" id="UP001165297"/>
    </source>
</evidence>
<dbReference type="EMBL" id="JAJADQ010000002">
    <property type="protein sequence ID" value="MCB2377064.1"/>
    <property type="molecule type" value="Genomic_DNA"/>
</dbReference>
<gene>
    <name evidence="1" type="ORF">LGH70_05695</name>
</gene>
<reference evidence="1" key="1">
    <citation type="submission" date="2021-10" db="EMBL/GenBank/DDBJ databases">
        <authorList>
            <person name="Dean J.D."/>
            <person name="Kim M.K."/>
            <person name="Newey C.N."/>
            <person name="Stoker T.S."/>
            <person name="Thompson D.W."/>
            <person name="Grose J.H."/>
        </authorList>
    </citation>
    <scope>NUCLEOTIDE SEQUENCE</scope>
    <source>
        <strain evidence="1">BT635</strain>
    </source>
</reference>
<protein>
    <recommendedName>
        <fullName evidence="3">Tim44-like domain-containing protein</fullName>
    </recommendedName>
</protein>
<sequence>MWNVLASQADVDHLMLVYRRFHDSCLKEMALQTRKFVDEQRSMNFDNRTFVRMLFQNQFSDASTIEILFEDVVDFNWVQDEKNSDITASMLFEAVCYWQDETLYWAEDLDWSSDSEDRNDYRWIAAKQGRWRAVEYALGPDTRLSQPTNS</sequence>
<keyword evidence="2" id="KW-1185">Reference proteome</keyword>
<evidence type="ECO:0008006" key="3">
    <source>
        <dbReference type="Google" id="ProtNLM"/>
    </source>
</evidence>
<proteinExistence type="predicted"/>
<evidence type="ECO:0000313" key="1">
    <source>
        <dbReference type="EMBL" id="MCB2377064.1"/>
    </source>
</evidence>